<name>A0AAV3P1N7_LITER</name>
<evidence type="ECO:0000313" key="2">
    <source>
        <dbReference type="EMBL" id="GAA0145524.1"/>
    </source>
</evidence>
<dbReference type="CDD" id="cd09272">
    <property type="entry name" value="RNase_HI_RT_Ty1"/>
    <property type="match status" value="1"/>
</dbReference>
<reference evidence="2 3" key="1">
    <citation type="submission" date="2024-01" db="EMBL/GenBank/DDBJ databases">
        <title>The complete chloroplast genome sequence of Lithospermum erythrorhizon: insights into the phylogenetic relationship among Boraginaceae species and the maternal lineages of purple gromwells.</title>
        <authorList>
            <person name="Okada T."/>
            <person name="Watanabe K."/>
        </authorList>
    </citation>
    <scope>NUCLEOTIDE SEQUENCE [LARGE SCALE GENOMIC DNA]</scope>
</reference>
<protein>
    <submittedName>
        <fullName evidence="2">Transmembrane signal receptor</fullName>
    </submittedName>
</protein>
<dbReference type="SUPFAM" id="SSF56672">
    <property type="entry name" value="DNA/RNA polymerases"/>
    <property type="match status" value="1"/>
</dbReference>
<keyword evidence="2" id="KW-0812">Transmembrane</keyword>
<dbReference type="InterPro" id="IPR013103">
    <property type="entry name" value="RVT_2"/>
</dbReference>
<comment type="caution">
    <text evidence="2">The sequence shown here is derived from an EMBL/GenBank/DDBJ whole genome shotgun (WGS) entry which is preliminary data.</text>
</comment>
<evidence type="ECO:0000259" key="1">
    <source>
        <dbReference type="Pfam" id="PF07727"/>
    </source>
</evidence>
<dbReference type="EMBL" id="BAABME010000793">
    <property type="protein sequence ID" value="GAA0145524.1"/>
    <property type="molecule type" value="Genomic_DNA"/>
</dbReference>
<gene>
    <name evidence="2" type="ORF">LIER_05702</name>
</gene>
<evidence type="ECO:0000313" key="3">
    <source>
        <dbReference type="Proteomes" id="UP001454036"/>
    </source>
</evidence>
<feature type="domain" description="Reverse transcriptase Ty1/copia-type" evidence="1">
    <location>
        <begin position="12"/>
        <end position="119"/>
    </location>
</feature>
<sequence>MHLNGIALGKLLWEITELPRDKQPVGCKWVFTIKYQADGTKERYKAHLVVKGFTQTYGIDYTETFAPAAKLNIVRVLLSLAANLDWSLYQLNIKNAFLNGDLDEEVYMTIPPGFDKTNKGEDPQEIERIKSELAKAFEVKDLGQIRYFLGMEVARSKLGITRSDEGELVDKERYQKLVGKLIYLSHTRPDIASAISQRDLLEKALFFMKNEARSVEIYTDADWANSPIDRRSTTGYCSFVSGNLVTWRSKKQNVVSRSNVEVEFRAVAQGMCEALWIKKLLEEIKVMFELPIKQYCDNKAAISISLNSVQHDRTKHVEIDRHFIKEKIENREICLTYVPTHEQHGDILPKGCLCNCLKR</sequence>
<dbReference type="AlphaFoldDB" id="A0AAV3P1N7"/>
<dbReference type="Pfam" id="PF07727">
    <property type="entry name" value="RVT_2"/>
    <property type="match status" value="1"/>
</dbReference>
<dbReference type="InterPro" id="IPR043502">
    <property type="entry name" value="DNA/RNA_pol_sf"/>
</dbReference>
<proteinExistence type="predicted"/>
<keyword evidence="3" id="KW-1185">Reference proteome</keyword>
<dbReference type="PANTHER" id="PTHR11439">
    <property type="entry name" value="GAG-POL-RELATED RETROTRANSPOSON"/>
    <property type="match status" value="1"/>
</dbReference>
<organism evidence="2 3">
    <name type="scientific">Lithospermum erythrorhizon</name>
    <name type="common">Purple gromwell</name>
    <name type="synonym">Lithospermum officinale var. erythrorhizon</name>
    <dbReference type="NCBI Taxonomy" id="34254"/>
    <lineage>
        <taxon>Eukaryota</taxon>
        <taxon>Viridiplantae</taxon>
        <taxon>Streptophyta</taxon>
        <taxon>Embryophyta</taxon>
        <taxon>Tracheophyta</taxon>
        <taxon>Spermatophyta</taxon>
        <taxon>Magnoliopsida</taxon>
        <taxon>eudicotyledons</taxon>
        <taxon>Gunneridae</taxon>
        <taxon>Pentapetalae</taxon>
        <taxon>asterids</taxon>
        <taxon>lamiids</taxon>
        <taxon>Boraginales</taxon>
        <taxon>Boraginaceae</taxon>
        <taxon>Boraginoideae</taxon>
        <taxon>Lithospermeae</taxon>
        <taxon>Lithospermum</taxon>
    </lineage>
</organism>
<dbReference type="PANTHER" id="PTHR11439:SF440">
    <property type="entry name" value="INTEGRASE CATALYTIC DOMAIN-CONTAINING PROTEIN"/>
    <property type="match status" value="1"/>
</dbReference>
<dbReference type="Proteomes" id="UP001454036">
    <property type="component" value="Unassembled WGS sequence"/>
</dbReference>
<keyword evidence="2" id="KW-0675">Receptor</keyword>
<keyword evidence="2" id="KW-0472">Membrane</keyword>
<accession>A0AAV3P1N7</accession>